<dbReference type="EMBL" id="JH971393">
    <property type="protein sequence ID" value="EKM78038.1"/>
    <property type="molecule type" value="Genomic_DNA"/>
</dbReference>
<proteinExistence type="predicted"/>
<organism evidence="2 3">
    <name type="scientific">Agaricus bisporus var. burnettii (strain JB137-S8 / ATCC MYA-4627 / FGSC 10392)</name>
    <name type="common">White button mushroom</name>
    <dbReference type="NCBI Taxonomy" id="597362"/>
    <lineage>
        <taxon>Eukaryota</taxon>
        <taxon>Fungi</taxon>
        <taxon>Dikarya</taxon>
        <taxon>Basidiomycota</taxon>
        <taxon>Agaricomycotina</taxon>
        <taxon>Agaricomycetes</taxon>
        <taxon>Agaricomycetidae</taxon>
        <taxon>Agaricales</taxon>
        <taxon>Agaricineae</taxon>
        <taxon>Agaricaceae</taxon>
        <taxon>Agaricus</taxon>
    </lineage>
</organism>
<dbReference type="HOGENOM" id="CLU_2049000_0_0_1"/>
<gene>
    <name evidence="2" type="ORF">AGABI1DRAFT_114874</name>
</gene>
<keyword evidence="1" id="KW-0732">Signal</keyword>
<dbReference type="KEGG" id="abp:AGABI1DRAFT114874"/>
<dbReference type="GeneID" id="18824501"/>
<reference evidence="3" key="1">
    <citation type="journal article" date="2012" name="Proc. Natl. Acad. Sci. U.S.A.">
        <title>Genome sequence of the button mushroom Agaricus bisporus reveals mechanisms governing adaptation to a humic-rich ecological niche.</title>
        <authorList>
            <person name="Morin E."/>
            <person name="Kohler A."/>
            <person name="Baker A.R."/>
            <person name="Foulongne-Oriol M."/>
            <person name="Lombard V."/>
            <person name="Nagy L.G."/>
            <person name="Ohm R.A."/>
            <person name="Patyshakuliyeva A."/>
            <person name="Brun A."/>
            <person name="Aerts A.L."/>
            <person name="Bailey A.M."/>
            <person name="Billette C."/>
            <person name="Coutinho P.M."/>
            <person name="Deakin G."/>
            <person name="Doddapaneni H."/>
            <person name="Floudas D."/>
            <person name="Grimwood J."/>
            <person name="Hilden K."/>
            <person name="Kuees U."/>
            <person name="LaButti K.M."/>
            <person name="Lapidus A."/>
            <person name="Lindquist E.A."/>
            <person name="Lucas S.M."/>
            <person name="Murat C."/>
            <person name="Riley R.W."/>
            <person name="Salamov A.A."/>
            <person name="Schmutz J."/>
            <person name="Subramanian V."/>
            <person name="Woesten H.A.B."/>
            <person name="Xu J."/>
            <person name="Eastwood D.C."/>
            <person name="Foster G.D."/>
            <person name="Sonnenberg A.S."/>
            <person name="Cullen D."/>
            <person name="de Vries R.P."/>
            <person name="Lundell T."/>
            <person name="Hibbett D.S."/>
            <person name="Henrissat B."/>
            <person name="Burton K.S."/>
            <person name="Kerrigan R.W."/>
            <person name="Challen M.P."/>
            <person name="Grigoriev I.V."/>
            <person name="Martin F."/>
        </authorList>
    </citation>
    <scope>NUCLEOTIDE SEQUENCE [LARGE SCALE GENOMIC DNA]</scope>
    <source>
        <strain evidence="3">JB137-S8 / ATCC MYA-4627 / FGSC 10392</strain>
    </source>
</reference>
<dbReference type="RefSeq" id="XP_007331392.1">
    <property type="nucleotide sequence ID" value="XM_007331330.1"/>
</dbReference>
<evidence type="ECO:0000256" key="1">
    <source>
        <dbReference type="SAM" id="SignalP"/>
    </source>
</evidence>
<keyword evidence="3" id="KW-1185">Reference proteome</keyword>
<evidence type="ECO:0000313" key="2">
    <source>
        <dbReference type="EMBL" id="EKM78038.1"/>
    </source>
</evidence>
<evidence type="ECO:0000313" key="3">
    <source>
        <dbReference type="Proteomes" id="UP000008493"/>
    </source>
</evidence>
<dbReference type="AlphaFoldDB" id="K5X4D9"/>
<feature type="signal peptide" evidence="1">
    <location>
        <begin position="1"/>
        <end position="33"/>
    </location>
</feature>
<dbReference type="InParanoid" id="K5X4D9"/>
<dbReference type="OMA" id="IAGRMCE"/>
<feature type="chain" id="PRO_5003886092" evidence="1">
    <location>
        <begin position="34"/>
        <end position="123"/>
    </location>
</feature>
<name>K5X4D9_AGABU</name>
<protein>
    <submittedName>
        <fullName evidence="2">Uncharacterized protein</fullName>
    </submittedName>
</protein>
<dbReference type="Proteomes" id="UP000008493">
    <property type="component" value="Unassembled WGS sequence"/>
</dbReference>
<sequence length="123" mass="13843">MKEVETARAGRMAIRLWMWVGWVLEIPMGRAGAVEKMGWRWRRCTIGGAFRERILERSIAGRMCERGPNDVGRRGIEVDVRKGIAKITHIEGAGRRRSGVSLGGRSRAIERRRCRSVGVVLAS</sequence>
<accession>K5X4D9</accession>